<dbReference type="Proteomes" id="UP000182241">
    <property type="component" value="Unassembled WGS sequence"/>
</dbReference>
<dbReference type="EMBL" id="FNSA01000003">
    <property type="protein sequence ID" value="SEC79647.1"/>
    <property type="molecule type" value="Genomic_DNA"/>
</dbReference>
<dbReference type="AlphaFoldDB" id="A0A1H4VF78"/>
<sequence>MSARSIGLGTVHGYGWTAEVEVHSYTPHDPAAGKAGYFTVRYVKTGRRENFFIYGTDDGRNLEGDRLSIDEYF</sequence>
<accession>A0A1H4VF78</accession>
<organism evidence="1 2">
    <name type="scientific">Tsukamurella tyrosinosolvens</name>
    <dbReference type="NCBI Taxonomy" id="57704"/>
    <lineage>
        <taxon>Bacteria</taxon>
        <taxon>Bacillati</taxon>
        <taxon>Actinomycetota</taxon>
        <taxon>Actinomycetes</taxon>
        <taxon>Mycobacteriales</taxon>
        <taxon>Tsukamurellaceae</taxon>
        <taxon>Tsukamurella</taxon>
    </lineage>
</organism>
<protein>
    <submittedName>
        <fullName evidence="1">Uncharacterized protein</fullName>
    </submittedName>
</protein>
<evidence type="ECO:0000313" key="2">
    <source>
        <dbReference type="Proteomes" id="UP000182241"/>
    </source>
</evidence>
<name>A0A1H4VF78_TSUTY</name>
<proteinExistence type="predicted"/>
<dbReference type="STRING" id="57704.SAMN04489793_3209"/>
<keyword evidence="2" id="KW-1185">Reference proteome</keyword>
<dbReference type="RefSeq" id="WP_068742798.1">
    <property type="nucleotide sequence ID" value="NZ_FNSA01000003.1"/>
</dbReference>
<evidence type="ECO:0000313" key="1">
    <source>
        <dbReference type="EMBL" id="SEC79647.1"/>
    </source>
</evidence>
<reference evidence="2" key="1">
    <citation type="submission" date="2016-10" db="EMBL/GenBank/DDBJ databases">
        <authorList>
            <person name="Varghese N."/>
            <person name="Submissions S."/>
        </authorList>
    </citation>
    <scope>NUCLEOTIDE SEQUENCE [LARGE SCALE GENOMIC DNA]</scope>
    <source>
        <strain evidence="2">DSM 44234</strain>
    </source>
</reference>
<gene>
    <name evidence="1" type="ORF">SAMN04489793_3209</name>
</gene>